<accession>A0A2N3J9R4</accession>
<name>A0A2N3J9R4_AERSO</name>
<keyword evidence="8" id="KW-1185">Reference proteome</keyword>
<keyword evidence="3 6" id="KW-0812">Transmembrane</keyword>
<evidence type="ECO:0000313" key="7">
    <source>
        <dbReference type="EMBL" id="PKQ83308.1"/>
    </source>
</evidence>
<keyword evidence="4 6" id="KW-1133">Transmembrane helix</keyword>
<organism evidence="7 8">
    <name type="scientific">Aeromonas sobria</name>
    <dbReference type="NCBI Taxonomy" id="646"/>
    <lineage>
        <taxon>Bacteria</taxon>
        <taxon>Pseudomonadati</taxon>
        <taxon>Pseudomonadota</taxon>
        <taxon>Gammaproteobacteria</taxon>
        <taxon>Aeromonadales</taxon>
        <taxon>Aeromonadaceae</taxon>
        <taxon>Aeromonas</taxon>
    </lineage>
</organism>
<evidence type="ECO:0000256" key="3">
    <source>
        <dbReference type="ARBA" id="ARBA00022692"/>
    </source>
</evidence>
<reference evidence="7 8" key="1">
    <citation type="journal article" date="2017" name="Front. Microbiol.">
        <title>Strong Genomic and Phenotypic Heterogeneity in the Aeromonas sobria Species Complex.</title>
        <authorList>
            <person name="Gauthier J."/>
            <person name="Vincent A.T."/>
            <person name="Charette S.J."/>
            <person name="Derome N."/>
        </authorList>
    </citation>
    <scope>NUCLEOTIDE SEQUENCE [LARGE SCALE GENOMIC DNA]</scope>
    <source>
        <strain evidence="7 8">TM18</strain>
    </source>
</reference>
<protein>
    <submittedName>
        <fullName evidence="7">F0F1 ATP synthase subunit I</fullName>
    </submittedName>
</protein>
<dbReference type="Proteomes" id="UP000233467">
    <property type="component" value="Unassembled WGS sequence"/>
</dbReference>
<evidence type="ECO:0000256" key="1">
    <source>
        <dbReference type="ARBA" id="ARBA00004651"/>
    </source>
</evidence>
<evidence type="ECO:0000313" key="8">
    <source>
        <dbReference type="Proteomes" id="UP000233467"/>
    </source>
</evidence>
<dbReference type="GO" id="GO:0005886">
    <property type="term" value="C:plasma membrane"/>
    <property type="evidence" value="ECO:0007669"/>
    <property type="project" value="UniProtKB-SubCell"/>
</dbReference>
<feature type="transmembrane region" description="Helical" evidence="6">
    <location>
        <begin position="12"/>
        <end position="38"/>
    </location>
</feature>
<dbReference type="PROSITE" id="PS51257">
    <property type="entry name" value="PROKAR_LIPOPROTEIN"/>
    <property type="match status" value="1"/>
</dbReference>
<proteinExistence type="predicted"/>
<keyword evidence="2" id="KW-1003">Cell membrane</keyword>
<gene>
    <name evidence="7" type="ORF">CJP16_00115</name>
</gene>
<dbReference type="InterPro" id="IPR005598">
    <property type="entry name" value="ATP_synth_I"/>
</dbReference>
<sequence length="135" mass="14840">MFRGHLVEQKLAWNGLTLALAIIACQLTLILAVSAAWAHLRGIPAGYASLYGGGVYLIPQLLFSLFTLSRKLGPGSAGWVLWDFCVGAGIKLVSTVALFVTVLLYVEVEHLPLYVTYSLSLFLQWVITIVLNNRY</sequence>
<evidence type="ECO:0000256" key="5">
    <source>
        <dbReference type="ARBA" id="ARBA00023136"/>
    </source>
</evidence>
<dbReference type="EMBL" id="NQMM01000001">
    <property type="protein sequence ID" value="PKQ83308.1"/>
    <property type="molecule type" value="Genomic_DNA"/>
</dbReference>
<dbReference type="Pfam" id="PF03899">
    <property type="entry name" value="ATP-synt_I"/>
    <property type="match status" value="1"/>
</dbReference>
<keyword evidence="5 6" id="KW-0472">Membrane</keyword>
<feature type="transmembrane region" description="Helical" evidence="6">
    <location>
        <begin position="111"/>
        <end position="131"/>
    </location>
</feature>
<comment type="subcellular location">
    <subcellularLocation>
        <location evidence="1">Cell membrane</location>
        <topology evidence="1">Multi-pass membrane protein</topology>
    </subcellularLocation>
</comment>
<evidence type="ECO:0000256" key="6">
    <source>
        <dbReference type="SAM" id="Phobius"/>
    </source>
</evidence>
<feature type="transmembrane region" description="Helical" evidence="6">
    <location>
        <begin position="80"/>
        <end position="105"/>
    </location>
</feature>
<dbReference type="AlphaFoldDB" id="A0A2N3J9R4"/>
<evidence type="ECO:0000256" key="2">
    <source>
        <dbReference type="ARBA" id="ARBA00022475"/>
    </source>
</evidence>
<feature type="transmembrane region" description="Helical" evidence="6">
    <location>
        <begin position="50"/>
        <end position="68"/>
    </location>
</feature>
<comment type="caution">
    <text evidence="7">The sequence shown here is derived from an EMBL/GenBank/DDBJ whole genome shotgun (WGS) entry which is preliminary data.</text>
</comment>
<evidence type="ECO:0000256" key="4">
    <source>
        <dbReference type="ARBA" id="ARBA00022989"/>
    </source>
</evidence>